<comment type="subcellular location">
    <subcellularLocation>
        <location evidence="2">Cell inner membrane</location>
        <topology evidence="2">Multi-pass membrane protein</topology>
    </subcellularLocation>
    <subcellularLocation>
        <location evidence="11">Cell membrane</location>
        <topology evidence="11">Multi-pass membrane protein</topology>
    </subcellularLocation>
</comment>
<keyword evidence="15" id="KW-1185">Reference proteome</keyword>
<feature type="domain" description="Type II secretion system protein GspF" evidence="13">
    <location>
        <begin position="276"/>
        <end position="398"/>
    </location>
</feature>
<keyword evidence="6" id="KW-0997">Cell inner membrane</keyword>
<evidence type="ECO:0000256" key="4">
    <source>
        <dbReference type="ARBA" id="ARBA00022448"/>
    </source>
</evidence>
<sequence length="407" mass="43946">MAAFRYRAATADGSTQKGVLEAPSRERAVADLRARGLIPLDLKPLSQKKSGGSGRTRGFSFGSRVPRGLIGSTVRQLATLLQAGLPLDQALNLVLGGTRHAELRRILSDIRENIRQGGDLAGAFGAHPSVFGATFVTMVRAGESSGTLEIVMERLAEHMEQQARLRRKVRGAMAYPLLMLLVGLGVVVFMLAFVIPKVTDIFSDMQRTLPLPTRILLGVSDFMRDHWLLLVLAIVGIGLGGYAIARTAAGRKLLHRNVFRVPLLGVVARLLAVGRFSRTLGMLLKNGVPLDRALDIVKRITANVELGRIIGEVAKGVQQGHSLAAHLSDSGFFDETFVQLVAAGEQSGSLERMLLVVSDECDNRVEARLQVLTSLMEPVMILVMGALVGFIVMAIILPIFEMSSMVG</sequence>
<evidence type="ECO:0000256" key="9">
    <source>
        <dbReference type="ARBA" id="ARBA00023136"/>
    </source>
</evidence>
<dbReference type="PANTHER" id="PTHR30012:SF0">
    <property type="entry name" value="TYPE II SECRETION SYSTEM PROTEIN F-RELATED"/>
    <property type="match status" value="1"/>
</dbReference>
<evidence type="ECO:0000256" key="7">
    <source>
        <dbReference type="ARBA" id="ARBA00022692"/>
    </source>
</evidence>
<keyword evidence="8 12" id="KW-1133">Transmembrane helix</keyword>
<dbReference type="Gene3D" id="1.20.81.30">
    <property type="entry name" value="Type II secretion system (T2SS), domain F"/>
    <property type="match status" value="2"/>
</dbReference>
<feature type="domain" description="Type II secretion system protein GspF" evidence="13">
    <location>
        <begin position="74"/>
        <end position="196"/>
    </location>
</feature>
<keyword evidence="5" id="KW-1003">Cell membrane</keyword>
<evidence type="ECO:0000256" key="3">
    <source>
        <dbReference type="ARBA" id="ARBA00005745"/>
    </source>
</evidence>
<dbReference type="InterPro" id="IPR018076">
    <property type="entry name" value="T2SS_GspF_dom"/>
</dbReference>
<dbReference type="GO" id="GO:0015628">
    <property type="term" value="P:protein secretion by the type II secretion system"/>
    <property type="evidence" value="ECO:0007669"/>
    <property type="project" value="TreeGrafter"/>
</dbReference>
<evidence type="ECO:0000259" key="13">
    <source>
        <dbReference type="Pfam" id="PF00482"/>
    </source>
</evidence>
<comment type="function">
    <text evidence="1">Component of the type II secretion system inner membrane complex required for the energy-dependent secretion of extracellular factors such as proteases and toxins from the periplasm.</text>
</comment>
<dbReference type="PRINTS" id="PR00812">
    <property type="entry name" value="BCTERIALGSPF"/>
</dbReference>
<evidence type="ECO:0000313" key="15">
    <source>
        <dbReference type="Proteomes" id="UP000438699"/>
    </source>
</evidence>
<evidence type="ECO:0000256" key="11">
    <source>
        <dbReference type="RuleBase" id="RU003923"/>
    </source>
</evidence>
<evidence type="ECO:0000256" key="12">
    <source>
        <dbReference type="SAM" id="Phobius"/>
    </source>
</evidence>
<name>A0A6N6N2Z7_9BACT</name>
<evidence type="ECO:0000256" key="5">
    <source>
        <dbReference type="ARBA" id="ARBA00022475"/>
    </source>
</evidence>
<dbReference type="InterPro" id="IPR003004">
    <property type="entry name" value="GspF/PilC"/>
</dbReference>
<dbReference type="FunFam" id="1.20.81.30:FF:000001">
    <property type="entry name" value="Type II secretion system protein F"/>
    <property type="match status" value="2"/>
</dbReference>
<dbReference type="RefSeq" id="WP_151151159.1">
    <property type="nucleotide sequence ID" value="NZ_WAIE01000004.1"/>
</dbReference>
<feature type="transmembrane region" description="Helical" evidence="12">
    <location>
        <begin position="174"/>
        <end position="195"/>
    </location>
</feature>
<dbReference type="EMBL" id="WAIE01000004">
    <property type="protein sequence ID" value="KAB1441416.1"/>
    <property type="molecule type" value="Genomic_DNA"/>
</dbReference>
<dbReference type="PROSITE" id="PS00874">
    <property type="entry name" value="T2SP_F"/>
    <property type="match status" value="1"/>
</dbReference>
<evidence type="ECO:0000256" key="8">
    <source>
        <dbReference type="ARBA" id="ARBA00022989"/>
    </source>
</evidence>
<organism evidence="14 15">
    <name type="scientific">Pseudodesulfovibrio senegalensis</name>
    <dbReference type="NCBI Taxonomy" id="1721087"/>
    <lineage>
        <taxon>Bacteria</taxon>
        <taxon>Pseudomonadati</taxon>
        <taxon>Thermodesulfobacteriota</taxon>
        <taxon>Desulfovibrionia</taxon>
        <taxon>Desulfovibrionales</taxon>
        <taxon>Desulfovibrionaceae</taxon>
    </lineage>
</organism>
<proteinExistence type="inferred from homology"/>
<comment type="similarity">
    <text evidence="3 11">Belongs to the GSP F family.</text>
</comment>
<gene>
    <name evidence="14" type="ORF">F8A88_10750</name>
</gene>
<feature type="transmembrane region" description="Helical" evidence="12">
    <location>
        <begin position="379"/>
        <end position="400"/>
    </location>
</feature>
<keyword evidence="7 11" id="KW-0812">Transmembrane</keyword>
<dbReference type="Proteomes" id="UP000438699">
    <property type="component" value="Unassembled WGS sequence"/>
</dbReference>
<feature type="transmembrane region" description="Helical" evidence="12">
    <location>
        <begin position="226"/>
        <end position="245"/>
    </location>
</feature>
<dbReference type="GO" id="GO:0005886">
    <property type="term" value="C:plasma membrane"/>
    <property type="evidence" value="ECO:0007669"/>
    <property type="project" value="UniProtKB-SubCell"/>
</dbReference>
<evidence type="ECO:0000256" key="10">
    <source>
        <dbReference type="ARBA" id="ARBA00030750"/>
    </source>
</evidence>
<comment type="caution">
    <text evidence="14">The sequence shown here is derived from an EMBL/GenBank/DDBJ whole genome shotgun (WGS) entry which is preliminary data.</text>
</comment>
<evidence type="ECO:0000256" key="1">
    <source>
        <dbReference type="ARBA" id="ARBA00002684"/>
    </source>
</evidence>
<reference evidence="14 15" key="1">
    <citation type="journal article" date="2017" name="Int. J. Syst. Evol. Microbiol.">
        <title>Desulfovibrio senegalensis sp. nov., a mesophilic sulfate reducer isolated from marine sediment.</title>
        <authorList>
            <person name="Thioye A."/>
            <person name="Gam Z.B.A."/>
            <person name="Mbengue M."/>
            <person name="Cayol J.L."/>
            <person name="Joseph-Bartoli M."/>
            <person name="Toure-Kane C."/>
            <person name="Labat M."/>
        </authorList>
    </citation>
    <scope>NUCLEOTIDE SEQUENCE [LARGE SCALE GENOMIC DNA]</scope>
    <source>
        <strain evidence="14 15">DSM 101509</strain>
    </source>
</reference>
<dbReference type="AlphaFoldDB" id="A0A6N6N2Z7"/>
<evidence type="ECO:0000256" key="2">
    <source>
        <dbReference type="ARBA" id="ARBA00004429"/>
    </source>
</evidence>
<dbReference type="OrthoDB" id="9805682at2"/>
<evidence type="ECO:0000256" key="6">
    <source>
        <dbReference type="ARBA" id="ARBA00022519"/>
    </source>
</evidence>
<keyword evidence="4 11" id="KW-0813">Transport</keyword>
<protein>
    <recommendedName>
        <fullName evidence="10">General secretion pathway protein F</fullName>
    </recommendedName>
</protein>
<accession>A0A6N6N2Z7</accession>
<dbReference type="Pfam" id="PF00482">
    <property type="entry name" value="T2SSF"/>
    <property type="match status" value="2"/>
</dbReference>
<evidence type="ECO:0000313" key="14">
    <source>
        <dbReference type="EMBL" id="KAB1441416.1"/>
    </source>
</evidence>
<keyword evidence="9 12" id="KW-0472">Membrane</keyword>
<dbReference type="InterPro" id="IPR042094">
    <property type="entry name" value="T2SS_GspF_sf"/>
</dbReference>
<dbReference type="InterPro" id="IPR001992">
    <property type="entry name" value="T2SS_GspF/T4SS_PilC_CS"/>
</dbReference>
<dbReference type="PANTHER" id="PTHR30012">
    <property type="entry name" value="GENERAL SECRETION PATHWAY PROTEIN"/>
    <property type="match status" value="1"/>
</dbReference>